<dbReference type="Proteomes" id="UP000678393">
    <property type="component" value="Unassembled WGS sequence"/>
</dbReference>
<evidence type="ECO:0000256" key="20">
    <source>
        <dbReference type="ARBA" id="ARBA00023221"/>
    </source>
</evidence>
<evidence type="ECO:0000256" key="8">
    <source>
        <dbReference type="ARBA" id="ARBA00022548"/>
    </source>
</evidence>
<evidence type="ECO:0000256" key="14">
    <source>
        <dbReference type="ARBA" id="ARBA00022857"/>
    </source>
</evidence>
<evidence type="ECO:0000256" key="21">
    <source>
        <dbReference type="ARBA" id="ARBA00031079"/>
    </source>
</evidence>
<dbReference type="PANTHER" id="PTHR11626:SF2">
    <property type="entry name" value="SQUALENE SYNTHASE"/>
    <property type="match status" value="1"/>
</dbReference>
<keyword evidence="29" id="KW-1185">Reference proteome</keyword>
<evidence type="ECO:0000256" key="13">
    <source>
        <dbReference type="ARBA" id="ARBA00022842"/>
    </source>
</evidence>
<comment type="catalytic activity">
    <reaction evidence="26">
        <text>2 (2E,6E)-farnesyl diphosphate = presqualene diphosphate + diphosphate</text>
        <dbReference type="Rhea" id="RHEA:22672"/>
        <dbReference type="ChEBI" id="CHEBI:33019"/>
        <dbReference type="ChEBI" id="CHEBI:57310"/>
        <dbReference type="ChEBI" id="CHEBI:175763"/>
    </reaction>
    <physiologicalReaction direction="left-to-right" evidence="26">
        <dbReference type="Rhea" id="RHEA:22673"/>
    </physiologicalReaction>
</comment>
<keyword evidence="20" id="KW-0753">Steroid metabolism</keyword>
<evidence type="ECO:0000256" key="19">
    <source>
        <dbReference type="ARBA" id="ARBA00023166"/>
    </source>
</evidence>
<evidence type="ECO:0000256" key="9">
    <source>
        <dbReference type="ARBA" id="ARBA00022679"/>
    </source>
</evidence>
<evidence type="ECO:0000256" key="22">
    <source>
        <dbReference type="ARBA" id="ARBA00033359"/>
    </source>
</evidence>
<evidence type="ECO:0000256" key="23">
    <source>
        <dbReference type="ARBA" id="ARBA00045166"/>
    </source>
</evidence>
<dbReference type="InterPro" id="IPR008949">
    <property type="entry name" value="Isoprenoid_synthase_dom_sf"/>
</dbReference>
<keyword evidence="19" id="KW-1207">Sterol metabolism</keyword>
<dbReference type="FunFam" id="1.10.600.10:FF:000053">
    <property type="entry name" value="Squalene synthase"/>
    <property type="match status" value="1"/>
</dbReference>
<comment type="pathway">
    <text evidence="3">Terpene metabolism; lanosterol biosynthesis; lanosterol from farnesyl diphosphate: step 1/3.</text>
</comment>
<evidence type="ECO:0000256" key="11">
    <source>
        <dbReference type="ARBA" id="ARBA00022723"/>
    </source>
</evidence>
<keyword evidence="8" id="KW-0153">Cholesterol metabolism</keyword>
<dbReference type="InterPro" id="IPR006449">
    <property type="entry name" value="Squal_synth-like"/>
</dbReference>
<keyword evidence="18" id="KW-0472">Membrane</keyword>
<gene>
    <name evidence="28" type="ORF">CUNI_LOCUS4771</name>
</gene>
<evidence type="ECO:0000256" key="16">
    <source>
        <dbReference type="ARBA" id="ARBA00023027"/>
    </source>
</evidence>
<comment type="catalytic activity">
    <reaction evidence="24">
        <text>presqualene diphosphate + NADPH + H(+) = squalene + diphosphate + NADP(+)</text>
        <dbReference type="Rhea" id="RHEA:22232"/>
        <dbReference type="ChEBI" id="CHEBI:15378"/>
        <dbReference type="ChEBI" id="CHEBI:15440"/>
        <dbReference type="ChEBI" id="CHEBI:33019"/>
        <dbReference type="ChEBI" id="CHEBI:57310"/>
        <dbReference type="ChEBI" id="CHEBI:57783"/>
        <dbReference type="ChEBI" id="CHEBI:58349"/>
    </reaction>
    <physiologicalReaction direction="left-to-right" evidence="24">
        <dbReference type="Rhea" id="RHEA:22233"/>
    </physiologicalReaction>
</comment>
<keyword evidence="11" id="KW-0479">Metal-binding</keyword>
<dbReference type="EMBL" id="CAJHNH020000669">
    <property type="protein sequence ID" value="CAG5119213.1"/>
    <property type="molecule type" value="Genomic_DNA"/>
</dbReference>
<evidence type="ECO:0000313" key="28">
    <source>
        <dbReference type="EMBL" id="CAG5119213.1"/>
    </source>
</evidence>
<protein>
    <recommendedName>
        <fullName evidence="6">Squalene synthase</fullName>
        <ecNumber evidence="5">2.5.1.21</ecNumber>
    </recommendedName>
    <alternativeName>
        <fullName evidence="21">FPP:FPP farnesyltransferase</fullName>
    </alternativeName>
    <alternativeName>
        <fullName evidence="22">Farnesyl-diphosphate farnesyltransferase</fullName>
    </alternativeName>
</protein>
<evidence type="ECO:0000256" key="24">
    <source>
        <dbReference type="ARBA" id="ARBA00047468"/>
    </source>
</evidence>
<reference evidence="28" key="1">
    <citation type="submission" date="2021-04" db="EMBL/GenBank/DDBJ databases">
        <authorList>
            <consortium name="Molecular Ecology Group"/>
        </authorList>
    </citation>
    <scope>NUCLEOTIDE SEQUENCE</scope>
</reference>
<evidence type="ECO:0000256" key="3">
    <source>
        <dbReference type="ARBA" id="ARBA00005057"/>
    </source>
</evidence>
<evidence type="ECO:0000256" key="7">
    <source>
        <dbReference type="ARBA" id="ARBA00022516"/>
    </source>
</evidence>
<comment type="catalytic activity">
    <reaction evidence="27">
        <text>2 (2E,6E)-farnesyl diphosphate + NADH + H(+) = squalene + 2 diphosphate + NAD(+)</text>
        <dbReference type="Rhea" id="RHEA:32299"/>
        <dbReference type="ChEBI" id="CHEBI:15378"/>
        <dbReference type="ChEBI" id="CHEBI:15440"/>
        <dbReference type="ChEBI" id="CHEBI:33019"/>
        <dbReference type="ChEBI" id="CHEBI:57540"/>
        <dbReference type="ChEBI" id="CHEBI:57945"/>
        <dbReference type="ChEBI" id="CHEBI:175763"/>
        <dbReference type="EC" id="2.5.1.21"/>
    </reaction>
    <physiologicalReaction direction="left-to-right" evidence="27">
        <dbReference type="Rhea" id="RHEA:32300"/>
    </physiologicalReaction>
</comment>
<dbReference type="GO" id="GO:0051996">
    <property type="term" value="F:squalene synthase [NAD(P)H] activity"/>
    <property type="evidence" value="ECO:0007669"/>
    <property type="project" value="UniProtKB-EC"/>
</dbReference>
<comment type="similarity">
    <text evidence="4">Belongs to the phytoene/squalene synthase family.</text>
</comment>
<comment type="catalytic activity">
    <reaction evidence="25">
        <text>presqualene diphosphate + NADH + H(+) = squalene + diphosphate + NAD(+)</text>
        <dbReference type="Rhea" id="RHEA:22228"/>
        <dbReference type="ChEBI" id="CHEBI:15378"/>
        <dbReference type="ChEBI" id="CHEBI:15440"/>
        <dbReference type="ChEBI" id="CHEBI:33019"/>
        <dbReference type="ChEBI" id="CHEBI:57310"/>
        <dbReference type="ChEBI" id="CHEBI:57540"/>
        <dbReference type="ChEBI" id="CHEBI:57945"/>
    </reaction>
    <physiologicalReaction direction="left-to-right" evidence="25">
        <dbReference type="Rhea" id="RHEA:22229"/>
    </physiologicalReaction>
</comment>
<dbReference type="EC" id="2.5.1.21" evidence="5"/>
<keyword evidence="15" id="KW-1133">Transmembrane helix</keyword>
<dbReference type="PANTHER" id="PTHR11626">
    <property type="entry name" value="FARNESYL-DIPHOSPHATE FARNESYLTRANSFERASE"/>
    <property type="match status" value="1"/>
</dbReference>
<keyword evidence="9" id="KW-0808">Transferase</keyword>
<keyword evidence="16" id="KW-0520">NAD</keyword>
<evidence type="ECO:0000256" key="15">
    <source>
        <dbReference type="ARBA" id="ARBA00022989"/>
    </source>
</evidence>
<dbReference type="OrthoDB" id="431150at2759"/>
<keyword evidence="7" id="KW-0444">Lipid biosynthesis</keyword>
<evidence type="ECO:0000256" key="2">
    <source>
        <dbReference type="ARBA" id="ARBA00004477"/>
    </source>
</evidence>
<comment type="cofactor">
    <cofactor evidence="1">
        <name>Mg(2+)</name>
        <dbReference type="ChEBI" id="CHEBI:18420"/>
    </cofactor>
</comment>
<evidence type="ECO:0000256" key="4">
    <source>
        <dbReference type="ARBA" id="ARBA00006251"/>
    </source>
</evidence>
<evidence type="ECO:0000256" key="27">
    <source>
        <dbReference type="ARBA" id="ARBA00048854"/>
    </source>
</evidence>
<sequence length="351" mass="40074">MHLLHLYFIDKTRGLSHLWDRLPLLLLDGPACPILNPLKIKFMNMSASLKQCYDLLNKTGRASAITISFLRKDLRDALCLFYLVLRAVDTVEDDMTIPDDIKVTMLTSFDKYLLDPTWRYTESNDEYAVVLENFPCISKSLRELPSKYRAIITERGCQIGKGMANFVGKELMTSEYINEYCKQVAGVFCIGVTRLFVASGLEPEVPDTSAIIQASLFLHKINMIRDFKKDWQCGRLYYAGDVWSKYINNPGDFLKPENFDKGVKCVNELVTDALQYLIPYLGFLKTLSSESAIKFFGIHQIMAIATLERCYNNPMVFMESVSISREETGEIIKSASILAEIVGKIQYYTER</sequence>
<name>A0A8S3YQY7_9EUPU</name>
<dbReference type="GO" id="GO:0045338">
    <property type="term" value="P:farnesyl diphosphate metabolic process"/>
    <property type="evidence" value="ECO:0007669"/>
    <property type="project" value="InterPro"/>
</dbReference>
<comment type="function">
    <text evidence="23">Catalyzes the condensation of 2 farnesyl pyrophosphate (FPP) moieties to form squalene. Proceeds in two distinct steps. In the first half-reaction, two molecules of FPP react to form the stable presqualene diphosphate intermediate (PSQPP), with concomitant release of a proton and a molecule of inorganic diphosphate. In the second half-reaction, PSQPP undergoes heterolysis, isomerization, and reduction with NADPH or NADH to form squalene. It is the first committed enzyme of the sterol biosynthesis pathway.</text>
</comment>
<dbReference type="SFLD" id="SFLDS00005">
    <property type="entry name" value="Isoprenoid_Synthase_Type_I"/>
    <property type="match status" value="1"/>
</dbReference>
<dbReference type="InterPro" id="IPR044844">
    <property type="entry name" value="Trans_IPPS_euk-type"/>
</dbReference>
<dbReference type="SUPFAM" id="SSF48576">
    <property type="entry name" value="Terpenoid synthases"/>
    <property type="match status" value="1"/>
</dbReference>
<dbReference type="Gene3D" id="1.10.600.10">
    <property type="entry name" value="Farnesyl Diphosphate Synthase"/>
    <property type="match status" value="1"/>
</dbReference>
<evidence type="ECO:0000256" key="17">
    <source>
        <dbReference type="ARBA" id="ARBA00023098"/>
    </source>
</evidence>
<dbReference type="GO" id="GO:0006695">
    <property type="term" value="P:cholesterol biosynthetic process"/>
    <property type="evidence" value="ECO:0007669"/>
    <property type="project" value="TreeGrafter"/>
</dbReference>
<dbReference type="SFLD" id="SFLDG01018">
    <property type="entry name" value="Squalene/Phytoene_Synthase_Lik"/>
    <property type="match status" value="1"/>
</dbReference>
<keyword evidence="17" id="KW-0443">Lipid metabolism</keyword>
<dbReference type="NCBIfam" id="TIGR01559">
    <property type="entry name" value="squal_synth"/>
    <property type="match status" value="1"/>
</dbReference>
<organism evidence="28 29">
    <name type="scientific">Candidula unifasciata</name>
    <dbReference type="NCBI Taxonomy" id="100452"/>
    <lineage>
        <taxon>Eukaryota</taxon>
        <taxon>Metazoa</taxon>
        <taxon>Spiralia</taxon>
        <taxon>Lophotrochozoa</taxon>
        <taxon>Mollusca</taxon>
        <taxon>Gastropoda</taxon>
        <taxon>Heterobranchia</taxon>
        <taxon>Euthyneura</taxon>
        <taxon>Panpulmonata</taxon>
        <taxon>Eupulmonata</taxon>
        <taxon>Stylommatophora</taxon>
        <taxon>Helicina</taxon>
        <taxon>Helicoidea</taxon>
        <taxon>Geomitridae</taxon>
        <taxon>Candidula</taxon>
    </lineage>
</organism>
<evidence type="ECO:0000256" key="26">
    <source>
        <dbReference type="ARBA" id="ARBA00048315"/>
    </source>
</evidence>
<keyword evidence="10" id="KW-0812">Transmembrane</keyword>
<dbReference type="AlphaFoldDB" id="A0A8S3YQY7"/>
<accession>A0A8S3YQY7</accession>
<dbReference type="GO" id="GO:0046872">
    <property type="term" value="F:metal ion binding"/>
    <property type="evidence" value="ECO:0007669"/>
    <property type="project" value="UniProtKB-KW"/>
</dbReference>
<comment type="caution">
    <text evidence="28">The sequence shown here is derived from an EMBL/GenBank/DDBJ whole genome shotgun (WGS) entry which is preliminary data.</text>
</comment>
<evidence type="ECO:0000256" key="12">
    <source>
        <dbReference type="ARBA" id="ARBA00022824"/>
    </source>
</evidence>
<evidence type="ECO:0000256" key="5">
    <source>
        <dbReference type="ARBA" id="ARBA00012373"/>
    </source>
</evidence>
<keyword evidence="12" id="KW-0256">Endoplasmic reticulum</keyword>
<evidence type="ECO:0000256" key="10">
    <source>
        <dbReference type="ARBA" id="ARBA00022692"/>
    </source>
</evidence>
<evidence type="ECO:0000256" key="1">
    <source>
        <dbReference type="ARBA" id="ARBA00001946"/>
    </source>
</evidence>
<dbReference type="InterPro" id="IPR002060">
    <property type="entry name" value="Squ/phyt_synthse"/>
</dbReference>
<keyword evidence="13" id="KW-0460">Magnesium</keyword>
<proteinExistence type="inferred from homology"/>
<dbReference type="Pfam" id="PF00494">
    <property type="entry name" value="SQS_PSY"/>
    <property type="match status" value="1"/>
</dbReference>
<comment type="subcellular location">
    <subcellularLocation>
        <location evidence="2">Endoplasmic reticulum membrane</location>
        <topology evidence="2">Multi-pass membrane protein</topology>
    </subcellularLocation>
</comment>
<keyword evidence="14" id="KW-0521">NADP</keyword>
<feature type="non-terminal residue" evidence="28">
    <location>
        <position position="1"/>
    </location>
</feature>
<dbReference type="GO" id="GO:0005789">
    <property type="term" value="C:endoplasmic reticulum membrane"/>
    <property type="evidence" value="ECO:0007669"/>
    <property type="project" value="UniProtKB-SubCell"/>
</dbReference>
<evidence type="ECO:0000256" key="18">
    <source>
        <dbReference type="ARBA" id="ARBA00023136"/>
    </source>
</evidence>
<evidence type="ECO:0000256" key="6">
    <source>
        <dbReference type="ARBA" id="ARBA00015135"/>
    </source>
</evidence>
<evidence type="ECO:0000313" key="29">
    <source>
        <dbReference type="Proteomes" id="UP000678393"/>
    </source>
</evidence>
<evidence type="ECO:0000256" key="25">
    <source>
        <dbReference type="ARBA" id="ARBA00047541"/>
    </source>
</evidence>